<dbReference type="HOGENOM" id="CLU_2252061_0_0_1"/>
<evidence type="ECO:0000313" key="3">
    <source>
        <dbReference type="Proteomes" id="UP000002058"/>
    </source>
</evidence>
<keyword evidence="3" id="KW-1185">Reference proteome</keyword>
<organism evidence="2 3">
    <name type="scientific">Uncinocarpus reesii (strain UAMH 1704)</name>
    <dbReference type="NCBI Taxonomy" id="336963"/>
    <lineage>
        <taxon>Eukaryota</taxon>
        <taxon>Fungi</taxon>
        <taxon>Dikarya</taxon>
        <taxon>Ascomycota</taxon>
        <taxon>Pezizomycotina</taxon>
        <taxon>Eurotiomycetes</taxon>
        <taxon>Eurotiomycetidae</taxon>
        <taxon>Onygenales</taxon>
        <taxon>Onygenaceae</taxon>
        <taxon>Uncinocarpus</taxon>
    </lineage>
</organism>
<evidence type="ECO:0000313" key="2">
    <source>
        <dbReference type="EMBL" id="EEP83060.1"/>
    </source>
</evidence>
<protein>
    <submittedName>
        <fullName evidence="2">Uncharacterized protein</fullName>
    </submittedName>
</protein>
<evidence type="ECO:0000256" key="1">
    <source>
        <dbReference type="SAM" id="Phobius"/>
    </source>
</evidence>
<dbReference type="InParanoid" id="C4K0B1"/>
<sequence>MPNLGYIFTSLLAFLLSTQHLIFLLTSGHPLGMFLTEILSFFLLVGSITSVFTLGFLRLYLQDTHALYTPLIICTIFPPVIEPQTMLTQSKAAISQIRAAGHRG</sequence>
<dbReference type="RefSeq" id="XP_002582238.1">
    <property type="nucleotide sequence ID" value="XM_002582192.1"/>
</dbReference>
<gene>
    <name evidence="2" type="ORF">UREG_07925</name>
</gene>
<accession>C4K0B1</accession>
<dbReference type="AlphaFoldDB" id="C4K0B1"/>
<dbReference type="GeneID" id="8441252"/>
<dbReference type="VEuPathDB" id="FungiDB:UREG_07925"/>
<keyword evidence="1" id="KW-0812">Transmembrane</keyword>
<dbReference type="Proteomes" id="UP000002058">
    <property type="component" value="Unassembled WGS sequence"/>
</dbReference>
<feature type="transmembrane region" description="Helical" evidence="1">
    <location>
        <begin position="38"/>
        <end position="59"/>
    </location>
</feature>
<feature type="transmembrane region" description="Helical" evidence="1">
    <location>
        <begin position="6"/>
        <end position="26"/>
    </location>
</feature>
<reference evidence="3" key="1">
    <citation type="journal article" date="2009" name="Genome Res.">
        <title>Comparative genomic analyses of the human fungal pathogens Coccidioides and their relatives.</title>
        <authorList>
            <person name="Sharpton T.J."/>
            <person name="Stajich J.E."/>
            <person name="Rounsley S.D."/>
            <person name="Gardner M.J."/>
            <person name="Wortman J.R."/>
            <person name="Jordar V.S."/>
            <person name="Maiti R."/>
            <person name="Kodira C.D."/>
            <person name="Neafsey D.E."/>
            <person name="Zeng Q."/>
            <person name="Hung C.-Y."/>
            <person name="McMahan C."/>
            <person name="Muszewska A."/>
            <person name="Grynberg M."/>
            <person name="Mandel M.A."/>
            <person name="Kellner E.M."/>
            <person name="Barker B.M."/>
            <person name="Galgiani J.N."/>
            <person name="Orbach M.J."/>
            <person name="Kirkland T.N."/>
            <person name="Cole G.T."/>
            <person name="Henn M.R."/>
            <person name="Birren B.W."/>
            <person name="Taylor J.W."/>
        </authorList>
    </citation>
    <scope>NUCLEOTIDE SEQUENCE [LARGE SCALE GENOMIC DNA]</scope>
    <source>
        <strain evidence="3">UAMH 1704</strain>
    </source>
</reference>
<dbReference type="KEGG" id="ure:UREG_07925"/>
<name>C4K0B1_UNCRE</name>
<keyword evidence="1" id="KW-1133">Transmembrane helix</keyword>
<proteinExistence type="predicted"/>
<keyword evidence="1" id="KW-0472">Membrane</keyword>
<dbReference type="EMBL" id="CH476620">
    <property type="protein sequence ID" value="EEP83060.1"/>
    <property type="molecule type" value="Genomic_DNA"/>
</dbReference>